<organism evidence="2 3">
    <name type="scientific">Gluconacetobacter takamatsuzukensis</name>
    <dbReference type="NCBI Taxonomy" id="1286190"/>
    <lineage>
        <taxon>Bacteria</taxon>
        <taxon>Pseudomonadati</taxon>
        <taxon>Pseudomonadota</taxon>
        <taxon>Alphaproteobacteria</taxon>
        <taxon>Acetobacterales</taxon>
        <taxon>Acetobacteraceae</taxon>
        <taxon>Gluconacetobacter</taxon>
    </lineage>
</organism>
<comment type="caution">
    <text evidence="2">The sequence shown here is derived from an EMBL/GenBank/DDBJ whole genome shotgun (WGS) entry which is preliminary data.</text>
</comment>
<accession>A0A7W4PQB6</accession>
<keyword evidence="1" id="KW-0812">Transmembrane</keyword>
<feature type="transmembrane region" description="Helical" evidence="1">
    <location>
        <begin position="34"/>
        <end position="54"/>
    </location>
</feature>
<dbReference type="AlphaFoldDB" id="A0A7W4PQB6"/>
<keyword evidence="1" id="KW-0472">Membrane</keyword>
<sequence>MNSIVGRGAGRLRQRVRTERIVLSERVRHHLEGAGIGLAILLGLIVLMALGSVFPG</sequence>
<name>A0A7W4PQB6_9PROT</name>
<reference evidence="2 3" key="1">
    <citation type="submission" date="2020-04" db="EMBL/GenBank/DDBJ databases">
        <title>Description of novel Gluconacetobacter.</title>
        <authorList>
            <person name="Sombolestani A."/>
        </authorList>
    </citation>
    <scope>NUCLEOTIDE SEQUENCE [LARGE SCALE GENOMIC DNA]</scope>
    <source>
        <strain evidence="2 3">LMG 27800</strain>
    </source>
</reference>
<protein>
    <submittedName>
        <fullName evidence="2">Uncharacterized protein</fullName>
    </submittedName>
</protein>
<proteinExistence type="predicted"/>
<keyword evidence="3" id="KW-1185">Reference proteome</keyword>
<evidence type="ECO:0000313" key="2">
    <source>
        <dbReference type="EMBL" id="MBB2206183.1"/>
    </source>
</evidence>
<evidence type="ECO:0000313" key="3">
    <source>
        <dbReference type="Proteomes" id="UP000540556"/>
    </source>
</evidence>
<evidence type="ECO:0000256" key="1">
    <source>
        <dbReference type="SAM" id="Phobius"/>
    </source>
</evidence>
<dbReference type="RefSeq" id="WP_182950722.1">
    <property type="nucleotide sequence ID" value="NZ_JABEQK010000012.1"/>
</dbReference>
<gene>
    <name evidence="2" type="ORF">HLH27_14340</name>
</gene>
<keyword evidence="1" id="KW-1133">Transmembrane helix</keyword>
<dbReference type="Proteomes" id="UP000540556">
    <property type="component" value="Unassembled WGS sequence"/>
</dbReference>
<dbReference type="EMBL" id="JABEQK010000012">
    <property type="protein sequence ID" value="MBB2206183.1"/>
    <property type="molecule type" value="Genomic_DNA"/>
</dbReference>